<keyword evidence="3" id="KW-1185">Reference proteome</keyword>
<dbReference type="GO" id="GO:1990189">
    <property type="term" value="F:protein N-terminal-serine acetyltransferase activity"/>
    <property type="evidence" value="ECO:0007669"/>
    <property type="project" value="TreeGrafter"/>
</dbReference>
<dbReference type="PANTHER" id="PTHR43441:SF11">
    <property type="entry name" value="RIBOSOMAL-PROTEIN-SERINE ACETYLTRANSFERASE"/>
    <property type="match status" value="1"/>
</dbReference>
<accession>A0A409VWD0</accession>
<dbReference type="PANTHER" id="PTHR43441">
    <property type="entry name" value="RIBOSOMAL-PROTEIN-SERINE ACETYLTRANSFERASE"/>
    <property type="match status" value="1"/>
</dbReference>
<organism evidence="2 3">
    <name type="scientific">Panaeolus cyanescens</name>
    <dbReference type="NCBI Taxonomy" id="181874"/>
    <lineage>
        <taxon>Eukaryota</taxon>
        <taxon>Fungi</taxon>
        <taxon>Dikarya</taxon>
        <taxon>Basidiomycota</taxon>
        <taxon>Agaricomycotina</taxon>
        <taxon>Agaricomycetes</taxon>
        <taxon>Agaricomycetidae</taxon>
        <taxon>Agaricales</taxon>
        <taxon>Agaricineae</taxon>
        <taxon>Galeropsidaceae</taxon>
        <taxon>Panaeolus</taxon>
    </lineage>
</organism>
<dbReference type="InterPro" id="IPR000182">
    <property type="entry name" value="GNAT_dom"/>
</dbReference>
<gene>
    <name evidence="2" type="ORF">CVT24_000050</name>
</gene>
<reference evidence="2 3" key="1">
    <citation type="journal article" date="2018" name="Evol. Lett.">
        <title>Horizontal gene cluster transfer increased hallucinogenic mushroom diversity.</title>
        <authorList>
            <person name="Reynolds H.T."/>
            <person name="Vijayakumar V."/>
            <person name="Gluck-Thaler E."/>
            <person name="Korotkin H.B."/>
            <person name="Matheny P.B."/>
            <person name="Slot J.C."/>
        </authorList>
    </citation>
    <scope>NUCLEOTIDE SEQUENCE [LARGE SCALE GENOMIC DNA]</scope>
    <source>
        <strain evidence="2 3">2629</strain>
    </source>
</reference>
<dbReference type="STRING" id="181874.A0A409VWD0"/>
<evidence type="ECO:0000313" key="2">
    <source>
        <dbReference type="EMBL" id="PPQ70561.1"/>
    </source>
</evidence>
<feature type="domain" description="N-acetyltransferase" evidence="1">
    <location>
        <begin position="27"/>
        <end position="180"/>
    </location>
</feature>
<dbReference type="EMBL" id="NHTK01005949">
    <property type="protein sequence ID" value="PPQ70561.1"/>
    <property type="molecule type" value="Genomic_DNA"/>
</dbReference>
<evidence type="ECO:0000259" key="1">
    <source>
        <dbReference type="PROSITE" id="PS51186"/>
    </source>
</evidence>
<dbReference type="SUPFAM" id="SSF55729">
    <property type="entry name" value="Acyl-CoA N-acyltransferases (Nat)"/>
    <property type="match status" value="1"/>
</dbReference>
<dbReference type="GO" id="GO:0005737">
    <property type="term" value="C:cytoplasm"/>
    <property type="evidence" value="ECO:0007669"/>
    <property type="project" value="TreeGrafter"/>
</dbReference>
<comment type="caution">
    <text evidence="2">The sequence shown here is derived from an EMBL/GenBank/DDBJ whole genome shotgun (WGS) entry which is preliminary data.</text>
</comment>
<dbReference type="OrthoDB" id="64477at2759"/>
<dbReference type="InParanoid" id="A0A409VWD0"/>
<dbReference type="Pfam" id="PF13302">
    <property type="entry name" value="Acetyltransf_3"/>
    <property type="match status" value="1"/>
</dbReference>
<dbReference type="Proteomes" id="UP000284842">
    <property type="component" value="Unassembled WGS sequence"/>
</dbReference>
<proteinExistence type="predicted"/>
<dbReference type="Gene3D" id="3.40.630.30">
    <property type="match status" value="1"/>
</dbReference>
<dbReference type="GO" id="GO:0008999">
    <property type="term" value="F:protein-N-terminal-alanine acetyltransferase activity"/>
    <property type="evidence" value="ECO:0007669"/>
    <property type="project" value="TreeGrafter"/>
</dbReference>
<dbReference type="AlphaFoldDB" id="A0A409VWD0"/>
<sequence length="199" mass="23105">MPQHSVVLESPWKRIKLGPPSVKFNEDVARCRAHPRTRQYLPFLPEVVTAEDIQHRMETRAEDPKIMDFYIFLTEDNSTEKFAGNTGYFNIDHTHASCEVGIVVSPDIHGKSIATETFYVLLQYIFEEQGFHRATFETGADNVPMQRWFENVAGIRKEGERKECWKADGRYFDVMSYAVLDWEWKGRVKSSLAKRLNAI</sequence>
<evidence type="ECO:0000313" key="3">
    <source>
        <dbReference type="Proteomes" id="UP000284842"/>
    </source>
</evidence>
<protein>
    <recommendedName>
        <fullName evidence="1">N-acetyltransferase domain-containing protein</fullName>
    </recommendedName>
</protein>
<dbReference type="PROSITE" id="PS51186">
    <property type="entry name" value="GNAT"/>
    <property type="match status" value="1"/>
</dbReference>
<dbReference type="InterPro" id="IPR051908">
    <property type="entry name" value="Ribosomal_N-acetyltransferase"/>
</dbReference>
<dbReference type="InterPro" id="IPR016181">
    <property type="entry name" value="Acyl_CoA_acyltransferase"/>
</dbReference>
<name>A0A409VWD0_9AGAR</name>